<name>A0A420H7J3_9PEZI</name>
<dbReference type="PANTHER" id="PTHR21454">
    <property type="entry name" value="DPH3 HOMOLOG-RELATED"/>
    <property type="match status" value="1"/>
</dbReference>
<dbReference type="GO" id="GO:0046872">
    <property type="term" value="F:metal ion binding"/>
    <property type="evidence" value="ECO:0007669"/>
    <property type="project" value="UniProtKB-KW"/>
</dbReference>
<keyword evidence="3" id="KW-0479">Metal-binding</keyword>
<comment type="catalytic activity">
    <reaction evidence="6">
        <text>[3Fe-4S](1+)-[protein] + Fe(2+)-[Dph3] = [3Fe-4S](0)-[protein] + Fe(3+)-[Dph3]</text>
        <dbReference type="Rhea" id="RHEA:71235"/>
        <dbReference type="Rhea" id="RHEA-COMP:17996"/>
        <dbReference type="Rhea" id="RHEA-COMP:17997"/>
        <dbReference type="Rhea" id="RHEA-COMP:18002"/>
        <dbReference type="Rhea" id="RHEA-COMP:18003"/>
        <dbReference type="ChEBI" id="CHEBI:29033"/>
        <dbReference type="ChEBI" id="CHEBI:29034"/>
        <dbReference type="ChEBI" id="CHEBI:33751"/>
        <dbReference type="ChEBI" id="CHEBI:47402"/>
        <dbReference type="ChEBI" id="CHEBI:83228"/>
    </reaction>
</comment>
<evidence type="ECO:0000313" key="11">
    <source>
        <dbReference type="EMBL" id="RKF73761.1"/>
    </source>
</evidence>
<dbReference type="PANTHER" id="PTHR21454:SF31">
    <property type="entry name" value="DIPHTHAMIDE BIOSYNTHESIS PROTEIN 3"/>
    <property type="match status" value="1"/>
</dbReference>
<dbReference type="GO" id="GO:0017183">
    <property type="term" value="P:protein histidyl modification to diphthamide"/>
    <property type="evidence" value="ECO:0007669"/>
    <property type="project" value="UniProtKB-UniPathway"/>
</dbReference>
<evidence type="ECO:0000256" key="7">
    <source>
        <dbReference type="ARBA" id="ARBA00041070"/>
    </source>
</evidence>
<evidence type="ECO:0000256" key="4">
    <source>
        <dbReference type="ARBA" id="ARBA00023004"/>
    </source>
</evidence>
<dbReference type="FunFam" id="3.10.660.10:FF:000001">
    <property type="entry name" value="Diphthamide biosynthesis 3"/>
    <property type="match status" value="1"/>
</dbReference>
<dbReference type="Gene3D" id="3.10.660.10">
    <property type="entry name" value="DPH Zinc finger"/>
    <property type="match status" value="1"/>
</dbReference>
<feature type="domain" description="DPH-type MB" evidence="9">
    <location>
        <begin position="7"/>
        <end position="63"/>
    </location>
</feature>
<keyword evidence="4" id="KW-0408">Iron</keyword>
<dbReference type="Pfam" id="PF05207">
    <property type="entry name" value="Zn_ribbon_CSL"/>
    <property type="match status" value="1"/>
</dbReference>
<evidence type="ECO:0000313" key="10">
    <source>
        <dbReference type="EMBL" id="RKF53363.1"/>
    </source>
</evidence>
<evidence type="ECO:0000259" key="9">
    <source>
        <dbReference type="PROSITE" id="PS51074"/>
    </source>
</evidence>
<dbReference type="PROSITE" id="PS51074">
    <property type="entry name" value="DPH_MB"/>
    <property type="match status" value="1"/>
</dbReference>
<dbReference type="Proteomes" id="UP000285326">
    <property type="component" value="Unassembled WGS sequence"/>
</dbReference>
<dbReference type="EMBL" id="MCBS01024286">
    <property type="protein sequence ID" value="RKF73761.1"/>
    <property type="molecule type" value="Genomic_DNA"/>
</dbReference>
<protein>
    <recommendedName>
        <fullName evidence="7">Diphthamide biosynthesis protein 3</fullName>
    </recommendedName>
</protein>
<gene>
    <name evidence="10" type="ORF">GcC1_221012</name>
    <name evidence="11" type="ORF">GcM1_242024</name>
</gene>
<reference evidence="12 13" key="1">
    <citation type="journal article" date="2018" name="BMC Genomics">
        <title>Comparative genome analyses reveal sequence features reflecting distinct modes of host-adaptation between dicot and monocot powdery mildew.</title>
        <authorList>
            <person name="Wu Y."/>
            <person name="Ma X."/>
            <person name="Pan Z."/>
            <person name="Kale S.D."/>
            <person name="Song Y."/>
            <person name="King H."/>
            <person name="Zhang Q."/>
            <person name="Presley C."/>
            <person name="Deng X."/>
            <person name="Wei C.I."/>
            <person name="Xiao S."/>
        </authorList>
    </citation>
    <scope>NUCLEOTIDE SEQUENCE [LARGE SCALE GENOMIC DNA]</scope>
    <source>
        <strain evidence="10">UCSC1</strain>
        <strain evidence="11">UMSG1</strain>
    </source>
</reference>
<dbReference type="AlphaFoldDB" id="A0A420H7J3"/>
<dbReference type="OrthoDB" id="66964at2759"/>
<evidence type="ECO:0000256" key="1">
    <source>
        <dbReference type="ARBA" id="ARBA00001954"/>
    </source>
</evidence>
<evidence type="ECO:0000256" key="8">
    <source>
        <dbReference type="ARBA" id="ARBA00048125"/>
    </source>
</evidence>
<evidence type="ECO:0000256" key="5">
    <source>
        <dbReference type="ARBA" id="ARBA00024032"/>
    </source>
</evidence>
<evidence type="ECO:0000256" key="6">
    <source>
        <dbReference type="ARBA" id="ARBA00036267"/>
    </source>
</evidence>
<evidence type="ECO:0000256" key="2">
    <source>
        <dbReference type="ARBA" id="ARBA00005156"/>
    </source>
</evidence>
<comment type="catalytic activity">
    <reaction evidence="8">
        <text>2 [3Fe-4S](0)-[protein] + 2 Fe(2+)-[Dph3] + NADH = 2 [4Fe-4S](1+)-[protein] + 2 [Dph3] + NAD(+) + H(+)</text>
        <dbReference type="Rhea" id="RHEA:71239"/>
        <dbReference type="Rhea" id="RHEA-COMP:17997"/>
        <dbReference type="Rhea" id="RHEA-COMP:17998"/>
        <dbReference type="Rhea" id="RHEA-COMP:18001"/>
        <dbReference type="Rhea" id="RHEA-COMP:18002"/>
        <dbReference type="ChEBI" id="CHEBI:15378"/>
        <dbReference type="ChEBI" id="CHEBI:29033"/>
        <dbReference type="ChEBI" id="CHEBI:33723"/>
        <dbReference type="ChEBI" id="CHEBI:47402"/>
        <dbReference type="ChEBI" id="CHEBI:57540"/>
        <dbReference type="ChEBI" id="CHEBI:57945"/>
        <dbReference type="ChEBI" id="CHEBI:83228"/>
    </reaction>
</comment>
<comment type="caution">
    <text evidence="10">The sequence shown here is derived from an EMBL/GenBank/DDBJ whole genome shotgun (WGS) entry which is preliminary data.</text>
</comment>
<dbReference type="InterPro" id="IPR044248">
    <property type="entry name" value="DPH3/4-like"/>
</dbReference>
<dbReference type="UniPathway" id="UPA00559"/>
<dbReference type="SUPFAM" id="SSF144217">
    <property type="entry name" value="CSL zinc finger"/>
    <property type="match status" value="1"/>
</dbReference>
<evidence type="ECO:0000313" key="12">
    <source>
        <dbReference type="Proteomes" id="UP000285326"/>
    </source>
</evidence>
<comment type="cofactor">
    <cofactor evidence="1">
        <name>Fe(2+)</name>
        <dbReference type="ChEBI" id="CHEBI:29033"/>
    </cofactor>
</comment>
<dbReference type="InterPro" id="IPR036671">
    <property type="entry name" value="DPH_MB_sf"/>
</dbReference>
<organism evidence="10 13">
    <name type="scientific">Golovinomyces cichoracearum</name>
    <dbReference type="NCBI Taxonomy" id="62708"/>
    <lineage>
        <taxon>Eukaryota</taxon>
        <taxon>Fungi</taxon>
        <taxon>Dikarya</taxon>
        <taxon>Ascomycota</taxon>
        <taxon>Pezizomycotina</taxon>
        <taxon>Leotiomycetes</taxon>
        <taxon>Erysiphales</taxon>
        <taxon>Erysiphaceae</taxon>
        <taxon>Golovinomyces</taxon>
    </lineage>
</organism>
<proteinExistence type="inferred from homology"/>
<dbReference type="InterPro" id="IPR007872">
    <property type="entry name" value="DPH_MB_dom"/>
</dbReference>
<evidence type="ECO:0000313" key="13">
    <source>
        <dbReference type="Proteomes" id="UP000285405"/>
    </source>
</evidence>
<dbReference type="EMBL" id="MCBR01022184">
    <property type="protein sequence ID" value="RKF53363.1"/>
    <property type="molecule type" value="Genomic_DNA"/>
</dbReference>
<comment type="pathway">
    <text evidence="2">Protein modification; peptidyl-diphthamide biosynthesis.</text>
</comment>
<comment type="similarity">
    <text evidence="5">Belongs to the DPH3 family.</text>
</comment>
<sequence length="100" mass="11444">MQMDWNIYDVVELEDMTFDPVLNVYHYPCPCGDRFEINASDILDNETIAPCMSCSLAIQVVISNEKSGNKNITDQTTIYPDILDGKKNILYTIEMKNFVL</sequence>
<dbReference type="Proteomes" id="UP000285405">
    <property type="component" value="Unassembled WGS sequence"/>
</dbReference>
<evidence type="ECO:0000256" key="3">
    <source>
        <dbReference type="ARBA" id="ARBA00022723"/>
    </source>
</evidence>
<accession>A0A420H7J3</accession>